<gene>
    <name evidence="2" type="ORF">ACFOW1_08900</name>
</gene>
<protein>
    <submittedName>
        <fullName evidence="2">Uncharacterized protein</fullName>
    </submittedName>
</protein>
<reference evidence="3" key="1">
    <citation type="journal article" date="2019" name="Int. J. Syst. Evol. Microbiol.">
        <title>The Global Catalogue of Microorganisms (GCM) 10K type strain sequencing project: providing services to taxonomists for standard genome sequencing and annotation.</title>
        <authorList>
            <consortium name="The Broad Institute Genomics Platform"/>
            <consortium name="The Broad Institute Genome Sequencing Center for Infectious Disease"/>
            <person name="Wu L."/>
            <person name="Ma J."/>
        </authorList>
    </citation>
    <scope>NUCLEOTIDE SEQUENCE [LARGE SCALE GENOMIC DNA]</scope>
    <source>
        <strain evidence="3">CECT 8010</strain>
    </source>
</reference>
<dbReference type="RefSeq" id="WP_379013688.1">
    <property type="nucleotide sequence ID" value="NZ_JBHSDC010000016.1"/>
</dbReference>
<proteinExistence type="predicted"/>
<comment type="caution">
    <text evidence="2">The sequence shown here is derived from an EMBL/GenBank/DDBJ whole genome shotgun (WGS) entry which is preliminary data.</text>
</comment>
<feature type="chain" id="PRO_5046556325" evidence="1">
    <location>
        <begin position="24"/>
        <end position="276"/>
    </location>
</feature>
<name>A0ABV8PVE3_9BACT</name>
<accession>A0ABV8PVE3</accession>
<organism evidence="2 3">
    <name type="scientific">Parasediminibacterium paludis</name>
    <dbReference type="NCBI Taxonomy" id="908966"/>
    <lineage>
        <taxon>Bacteria</taxon>
        <taxon>Pseudomonadati</taxon>
        <taxon>Bacteroidota</taxon>
        <taxon>Chitinophagia</taxon>
        <taxon>Chitinophagales</taxon>
        <taxon>Chitinophagaceae</taxon>
        <taxon>Parasediminibacterium</taxon>
    </lineage>
</organism>
<evidence type="ECO:0000313" key="2">
    <source>
        <dbReference type="EMBL" id="MFC4232007.1"/>
    </source>
</evidence>
<dbReference type="Proteomes" id="UP001595906">
    <property type="component" value="Unassembled WGS sequence"/>
</dbReference>
<evidence type="ECO:0000256" key="1">
    <source>
        <dbReference type="SAM" id="SignalP"/>
    </source>
</evidence>
<keyword evidence="3" id="KW-1185">Reference proteome</keyword>
<dbReference type="EMBL" id="JBHSDC010000016">
    <property type="protein sequence ID" value="MFC4232007.1"/>
    <property type="molecule type" value="Genomic_DNA"/>
</dbReference>
<keyword evidence="1" id="KW-0732">Signal</keyword>
<sequence length="276" mass="31410">MKVFFKAIAAVLLVSICVNGLQAQTKKKERKGEFYFSWGYNKEWYTKSSIKVKQPELGNDYSFVHITGHDHPGWDEDNLLKTPISIPQYNYRIGYIFNKKKGLGFEINFDHTKFIVADQNARITGKINNRPVDSLVAFNEPNGYFYYLNNGANFLLFNIVKRWHLYQTKNGNFKLDGLGKAGLGPVVPHVENSFSTLGGSQKNDPHFQLGGWNVGTEGTIKATFFKTVFLEYCNKLDYASYSGLRIYKGTVSQSFGTYEWILNLGITFPMGKVVNK</sequence>
<evidence type="ECO:0000313" key="3">
    <source>
        <dbReference type="Proteomes" id="UP001595906"/>
    </source>
</evidence>
<feature type="signal peptide" evidence="1">
    <location>
        <begin position="1"/>
        <end position="23"/>
    </location>
</feature>